<sequence length="477" mass="55509">MRRRRANRDNITNFSEYLCKGTRPDRYMAKLWEESSNVVRSAKRDVSPSSVHIHRPTFIGPTLWRSKPSVVKLSVKVKAGDEDGDDNPFLARSEVCSKSHNFCYFYYNTFTDCSFLIICIQEKEPEDSDASELELEPEPEPEPEPEENINKKSDERQEFTTLDHALFSKQYRLMTQGKKWKLASGRYVEDVIYELGERCKYHHTFAKTSTREIREELNRPHDNLEKDYDPSIHFAYDYVKVTVGDCISFQGQLIEKNPNPLTMNWPESWYRSNVWRAVDNAFGDIPFVFVVGMLSNEVPMKRKMIGKKGDGFVRSVGTQVLEWAASEAGPRWEGQSDIFITLARKVDFDEDKIRQLDVPGFVHAGAMVMKVNIDCPKGYVMRYVRDIPCEVCADVNEFPRTLDALVMILYAKVGSRLAVMLRTMNIINSIGEHHEEEAQKRWKRLGQVKRKRYRTELPDCHPTPKKYRKKNFLKKQS</sequence>
<accession>A0A433QFV8</accession>
<comment type="caution">
    <text evidence="2">The sequence shown here is derived from an EMBL/GenBank/DDBJ whole genome shotgun (WGS) entry which is preliminary data.</text>
</comment>
<feature type="compositionally biased region" description="Acidic residues" evidence="1">
    <location>
        <begin position="128"/>
        <end position="147"/>
    </location>
</feature>
<keyword evidence="3" id="KW-1185">Reference proteome</keyword>
<dbReference type="EMBL" id="RBNJ01006278">
    <property type="protein sequence ID" value="RUS28676.1"/>
    <property type="molecule type" value="Genomic_DNA"/>
</dbReference>
<feature type="region of interest" description="Disordered" evidence="1">
    <location>
        <begin position="458"/>
        <end position="477"/>
    </location>
</feature>
<protein>
    <submittedName>
        <fullName evidence="2">Uncharacterized protein</fullName>
    </submittedName>
</protein>
<feature type="compositionally biased region" description="Basic residues" evidence="1">
    <location>
        <begin position="463"/>
        <end position="477"/>
    </location>
</feature>
<organism evidence="2 3">
    <name type="scientific">Jimgerdemannia flammicorona</name>
    <dbReference type="NCBI Taxonomy" id="994334"/>
    <lineage>
        <taxon>Eukaryota</taxon>
        <taxon>Fungi</taxon>
        <taxon>Fungi incertae sedis</taxon>
        <taxon>Mucoromycota</taxon>
        <taxon>Mucoromycotina</taxon>
        <taxon>Endogonomycetes</taxon>
        <taxon>Endogonales</taxon>
        <taxon>Endogonaceae</taxon>
        <taxon>Jimgerdemannia</taxon>
    </lineage>
</organism>
<name>A0A433QFV8_9FUNG</name>
<evidence type="ECO:0000313" key="3">
    <source>
        <dbReference type="Proteomes" id="UP000274822"/>
    </source>
</evidence>
<dbReference type="Proteomes" id="UP000274822">
    <property type="component" value="Unassembled WGS sequence"/>
</dbReference>
<proteinExistence type="predicted"/>
<reference evidence="2 3" key="1">
    <citation type="journal article" date="2018" name="New Phytol.">
        <title>Phylogenomics of Endogonaceae and evolution of mycorrhizas within Mucoromycota.</title>
        <authorList>
            <person name="Chang Y."/>
            <person name="Desiro A."/>
            <person name="Na H."/>
            <person name="Sandor L."/>
            <person name="Lipzen A."/>
            <person name="Clum A."/>
            <person name="Barry K."/>
            <person name="Grigoriev I.V."/>
            <person name="Martin F.M."/>
            <person name="Stajich J.E."/>
            <person name="Smith M.E."/>
            <person name="Bonito G."/>
            <person name="Spatafora J.W."/>
        </authorList>
    </citation>
    <scope>NUCLEOTIDE SEQUENCE [LARGE SCALE GENOMIC DNA]</scope>
    <source>
        <strain evidence="2 3">AD002</strain>
    </source>
</reference>
<dbReference type="AlphaFoldDB" id="A0A433QFV8"/>
<feature type="region of interest" description="Disordered" evidence="1">
    <location>
        <begin position="128"/>
        <end position="155"/>
    </location>
</feature>
<evidence type="ECO:0000256" key="1">
    <source>
        <dbReference type="SAM" id="MobiDB-lite"/>
    </source>
</evidence>
<gene>
    <name evidence="2" type="ORF">BC938DRAFT_481580</name>
</gene>
<evidence type="ECO:0000313" key="2">
    <source>
        <dbReference type="EMBL" id="RUS28676.1"/>
    </source>
</evidence>